<reference evidence="4" key="1">
    <citation type="submission" date="2024-02" db="EMBL/GenBank/DDBJ databases">
        <authorList>
            <consortium name="ELIXIR-Norway"/>
            <consortium name="Elixir Norway"/>
        </authorList>
    </citation>
    <scope>NUCLEOTIDE SEQUENCE</scope>
</reference>
<feature type="region of interest" description="Disordered" evidence="2">
    <location>
        <begin position="182"/>
        <end position="383"/>
    </location>
</feature>
<keyword evidence="1" id="KW-0175">Coiled coil</keyword>
<dbReference type="InterPro" id="IPR007529">
    <property type="entry name" value="Znf_HIT"/>
</dbReference>
<dbReference type="Proteomes" id="UP001497512">
    <property type="component" value="Chromosome 13"/>
</dbReference>
<evidence type="ECO:0000313" key="5">
    <source>
        <dbReference type="Proteomes" id="UP001497512"/>
    </source>
</evidence>
<dbReference type="SMART" id="SM01406">
    <property type="entry name" value="PAPA-1"/>
    <property type="match status" value="1"/>
</dbReference>
<accession>A0ABP0TNF9</accession>
<feature type="compositionally biased region" description="Acidic residues" evidence="2">
    <location>
        <begin position="311"/>
        <end position="330"/>
    </location>
</feature>
<dbReference type="InterPro" id="IPR006880">
    <property type="entry name" value="INO80B_C"/>
</dbReference>
<feature type="region of interest" description="Disordered" evidence="2">
    <location>
        <begin position="1"/>
        <end position="147"/>
    </location>
</feature>
<dbReference type="Pfam" id="PF04795">
    <property type="entry name" value="PAPA-1"/>
    <property type="match status" value="1"/>
</dbReference>
<organism evidence="4 5">
    <name type="scientific">Sphagnum troendelagicum</name>
    <dbReference type="NCBI Taxonomy" id="128251"/>
    <lineage>
        <taxon>Eukaryota</taxon>
        <taxon>Viridiplantae</taxon>
        <taxon>Streptophyta</taxon>
        <taxon>Embryophyta</taxon>
        <taxon>Bryophyta</taxon>
        <taxon>Sphagnophytina</taxon>
        <taxon>Sphagnopsida</taxon>
        <taxon>Sphagnales</taxon>
        <taxon>Sphagnaceae</taxon>
        <taxon>Sphagnum</taxon>
    </lineage>
</organism>
<dbReference type="Pfam" id="PF04438">
    <property type="entry name" value="zf-HIT"/>
    <property type="match status" value="1"/>
</dbReference>
<evidence type="ECO:0000313" key="4">
    <source>
        <dbReference type="EMBL" id="CAK9201076.1"/>
    </source>
</evidence>
<feature type="compositionally biased region" description="Acidic residues" evidence="2">
    <location>
        <begin position="340"/>
        <end position="355"/>
    </location>
</feature>
<dbReference type="PANTHER" id="PTHR21561:SF12">
    <property type="entry name" value="INO80 COMPLEX SUBUNIT B"/>
    <property type="match status" value="1"/>
</dbReference>
<sequence length="567" mass="63226">MVGNKGLGFKSARGGVRRPRSEAARRPRRQSRFLSALTDSQPSASDPLDGSHREVIDEETVDAEAQEKSANDRTRESDADEIVEREKHLKENGEKFKRQRIHGSERDKSGWSKEHDDRGTDAEKERGDRDRSQTVQNASREVQVGSGIKPKSAETFLLEQRRFVPTKLKLKVGCITHTLVSDSMKKNPVSSTLEIQDSDEEDEMTEPKLDYPPPKAHKDTDRTHSPSFRLQPEMRGGWGDHSSPSVRLIGQPRAKPLFEPKVVSEAPSPVVRKSSRIPKRRVLDGDEEEFEDANRSQRQLSHGRGVQRAEEDIEEDEGQQPEEENSEDEDLIVKAPGVISDEEDLEDLEEEDDEEVAGRVKRAKVQQLHGSGSKGKPSTGAALTARQCSMQSSKEADGDAVLSLIEFPGGLASPLGRKGKGKLSEAETQVKRAEAARRRKQQVEKAAIEIQATAIQKILGQDSTRKRREDRLHKQRQEIEQEKKMAELVAATNSIRWSLGPSGTVVSFAEDVCLPNFFNTGPCSYPPPREKCSAPLCSNAYKYRDSKSKVPLCSLECYKVVHAVVST</sequence>
<proteinExistence type="predicted"/>
<name>A0ABP0TNF9_9BRYO</name>
<gene>
    <name evidence="4" type="ORF">CSSPTR1EN2_LOCUS5726</name>
</gene>
<evidence type="ECO:0000256" key="1">
    <source>
        <dbReference type="SAM" id="Coils"/>
    </source>
</evidence>
<dbReference type="PANTHER" id="PTHR21561">
    <property type="entry name" value="INO80 COMPLEX SUBUNIT B"/>
    <property type="match status" value="1"/>
</dbReference>
<feature type="coiled-coil region" evidence="1">
    <location>
        <begin position="423"/>
        <end position="489"/>
    </location>
</feature>
<keyword evidence="5" id="KW-1185">Reference proteome</keyword>
<feature type="compositionally biased region" description="Basic and acidic residues" evidence="2">
    <location>
        <begin position="65"/>
        <end position="132"/>
    </location>
</feature>
<dbReference type="EMBL" id="OZ019905">
    <property type="protein sequence ID" value="CAK9201076.1"/>
    <property type="molecule type" value="Genomic_DNA"/>
</dbReference>
<evidence type="ECO:0000259" key="3">
    <source>
        <dbReference type="SMART" id="SM01406"/>
    </source>
</evidence>
<evidence type="ECO:0000256" key="2">
    <source>
        <dbReference type="SAM" id="MobiDB-lite"/>
    </source>
</evidence>
<protein>
    <recommendedName>
        <fullName evidence="3">INO80 complex subunit B-like conserved region domain-containing protein</fullName>
    </recommendedName>
</protein>
<dbReference type="CDD" id="cd23021">
    <property type="entry name" value="zf-HIT_IN80B"/>
    <property type="match status" value="1"/>
</dbReference>
<feature type="domain" description="INO80 complex subunit B-like conserved region" evidence="3">
    <location>
        <begin position="427"/>
        <end position="512"/>
    </location>
</feature>
<dbReference type="InterPro" id="IPR029523">
    <property type="entry name" value="INO80B/Ies2"/>
</dbReference>